<proteinExistence type="predicted"/>
<protein>
    <submittedName>
        <fullName evidence="1">Uncharacterized protein</fullName>
    </submittedName>
</protein>
<dbReference type="Proteomes" id="UP000821865">
    <property type="component" value="Chromosome 1"/>
</dbReference>
<keyword evidence="2" id="KW-1185">Reference proteome</keyword>
<dbReference type="EMBL" id="CM023470">
    <property type="protein sequence ID" value="KAH7978797.1"/>
    <property type="molecule type" value="Genomic_DNA"/>
</dbReference>
<accession>A0ACB8DW98</accession>
<sequence length="980" mass="109363">MSFRTLLPALANLLLIWTPVQAHIYEDNLGGQISLLGPLVCFAVFIAICACFCRECRRREAMLASTTAVPADPFHTPGPVPYGPAVAGARPAPMAQPDELKLDRLLRLAYRKALTLPPWAMNDRLLEMGINNTSSELFQAHYMNQVIRLTRTKAGCTTLEALGINPPTRVASKRSLPSEWQQDIVTRPLPRNMHPVHHENRRAARAKAYDKCHRTPLHNRSTATVVHRGQVVDCISATGIDITAMEEAGIALAMRNPRATFVLTDSQAAYRNFARGQVGHSILQQAAANRQEGQWKQLLWVPGHAGVRGNEIAHASTRDLLHWGSANSSTAQLLANQDDPQPLLSYSEILQHLRLNTQATVQLPVLGSRVATEPAPPVLPVYVDAAILDAHGAAAKKLRSKSSLPDIDLPHNQDTVVGRSRSTQIRNKRCSRCQARLRADFNNGTIQLTQLGENSCQVSGRRLAVGETVTVSDGDEFELLAEALPYVVVFEKSSGLDIPSSAAAVDFPSCDGKHHLKRKSDDEDMPLSKKHASSDAHDEHDEYVEEVSRKLKHMQNSHKERHTNRLTQQSETVVSRHRANPGAHQSKSGWTDLTEDHVLLFNSERLEHKPKIAAFDLDGTLITTKSGKVFPVNSSDWRILLSETEARLHSLVKEGYKIVIITNQRGLAKSHSHEVDFKSKVERVLMMLAVPAQVYVSIGHGFYRKPAPGIWQHLESHGNGGIPINLKESFYVGDAAGRPANWEPKRKKDFSCSDRLFALNIGIAFYTPEEFFLRSRAAKFDLPQFDPRKVPDLPLAEVIAATKPSESKFFNGDDLPADHTEVVVLVGYPASGKSHFAKEYLVSKQYAHINRDMLKSSQKCIEECEKALRRGQSAVVDNTNPDPESRKRFIDIAKKHGCECRCFVMDCTLERAKHNNQFREIKLKGQPHVSVTDMVLYNHRSKFKEPRLSEGFSAILKINFVPKFGAPEDEKLYRCFLKDK</sequence>
<evidence type="ECO:0000313" key="1">
    <source>
        <dbReference type="EMBL" id="KAH7978797.1"/>
    </source>
</evidence>
<evidence type="ECO:0000313" key="2">
    <source>
        <dbReference type="Proteomes" id="UP000821865"/>
    </source>
</evidence>
<reference evidence="1" key="1">
    <citation type="submission" date="2020-05" db="EMBL/GenBank/DDBJ databases">
        <title>Large-scale comparative analyses of tick genomes elucidate their genetic diversity and vector capacities.</title>
        <authorList>
            <person name="Jia N."/>
            <person name="Wang J."/>
            <person name="Shi W."/>
            <person name="Du L."/>
            <person name="Sun Y."/>
            <person name="Zhan W."/>
            <person name="Jiang J."/>
            <person name="Wang Q."/>
            <person name="Zhang B."/>
            <person name="Ji P."/>
            <person name="Sakyi L.B."/>
            <person name="Cui X."/>
            <person name="Yuan T."/>
            <person name="Jiang B."/>
            <person name="Yang W."/>
            <person name="Lam T.T.-Y."/>
            <person name="Chang Q."/>
            <person name="Ding S."/>
            <person name="Wang X."/>
            <person name="Zhu J."/>
            <person name="Ruan X."/>
            <person name="Zhao L."/>
            <person name="Wei J."/>
            <person name="Que T."/>
            <person name="Du C."/>
            <person name="Cheng J."/>
            <person name="Dai P."/>
            <person name="Han X."/>
            <person name="Huang E."/>
            <person name="Gao Y."/>
            <person name="Liu J."/>
            <person name="Shao H."/>
            <person name="Ye R."/>
            <person name="Li L."/>
            <person name="Wei W."/>
            <person name="Wang X."/>
            <person name="Wang C."/>
            <person name="Yang T."/>
            <person name="Huo Q."/>
            <person name="Li W."/>
            <person name="Guo W."/>
            <person name="Chen H."/>
            <person name="Zhou L."/>
            <person name="Ni X."/>
            <person name="Tian J."/>
            <person name="Zhou Y."/>
            <person name="Sheng Y."/>
            <person name="Liu T."/>
            <person name="Pan Y."/>
            <person name="Xia L."/>
            <person name="Li J."/>
            <person name="Zhao F."/>
            <person name="Cao W."/>
        </authorList>
    </citation>
    <scope>NUCLEOTIDE SEQUENCE</scope>
    <source>
        <strain evidence="1">Dsil-2018</strain>
    </source>
</reference>
<name>A0ACB8DW98_DERSI</name>
<organism evidence="1 2">
    <name type="scientific">Dermacentor silvarum</name>
    <name type="common">Tick</name>
    <dbReference type="NCBI Taxonomy" id="543639"/>
    <lineage>
        <taxon>Eukaryota</taxon>
        <taxon>Metazoa</taxon>
        <taxon>Ecdysozoa</taxon>
        <taxon>Arthropoda</taxon>
        <taxon>Chelicerata</taxon>
        <taxon>Arachnida</taxon>
        <taxon>Acari</taxon>
        <taxon>Parasitiformes</taxon>
        <taxon>Ixodida</taxon>
        <taxon>Ixodoidea</taxon>
        <taxon>Ixodidae</taxon>
        <taxon>Rhipicephalinae</taxon>
        <taxon>Dermacentor</taxon>
    </lineage>
</organism>
<gene>
    <name evidence="1" type="ORF">HPB49_006775</name>
</gene>
<comment type="caution">
    <text evidence="1">The sequence shown here is derived from an EMBL/GenBank/DDBJ whole genome shotgun (WGS) entry which is preliminary data.</text>
</comment>